<reference evidence="1" key="1">
    <citation type="submission" date="2019-08" db="EMBL/GenBank/DDBJ databases">
        <authorList>
            <person name="Kucharzyk K."/>
            <person name="Murdoch R.W."/>
            <person name="Higgins S."/>
            <person name="Loffler F."/>
        </authorList>
    </citation>
    <scope>NUCLEOTIDE SEQUENCE</scope>
</reference>
<dbReference type="CDD" id="cd07067">
    <property type="entry name" value="HP_PGM_like"/>
    <property type="match status" value="1"/>
</dbReference>
<dbReference type="SMART" id="SM00855">
    <property type="entry name" value="PGAM"/>
    <property type="match status" value="1"/>
</dbReference>
<evidence type="ECO:0008006" key="2">
    <source>
        <dbReference type="Google" id="ProtNLM"/>
    </source>
</evidence>
<dbReference type="EMBL" id="VSSQ01015102">
    <property type="protein sequence ID" value="MPM55078.1"/>
    <property type="molecule type" value="Genomic_DNA"/>
</dbReference>
<dbReference type="Pfam" id="PF00300">
    <property type="entry name" value="His_Phos_1"/>
    <property type="match status" value="1"/>
</dbReference>
<evidence type="ECO:0000313" key="1">
    <source>
        <dbReference type="EMBL" id="MPM55078.1"/>
    </source>
</evidence>
<organism evidence="1">
    <name type="scientific">bioreactor metagenome</name>
    <dbReference type="NCBI Taxonomy" id="1076179"/>
    <lineage>
        <taxon>unclassified sequences</taxon>
        <taxon>metagenomes</taxon>
        <taxon>ecological metagenomes</taxon>
    </lineage>
</organism>
<dbReference type="Gene3D" id="3.40.50.1240">
    <property type="entry name" value="Phosphoglycerate mutase-like"/>
    <property type="match status" value="1"/>
</dbReference>
<sequence length="171" mass="19249">MDGKTLLIMRHGKADGQIGGKSDLDRSLTELGKKRTGIIAQELIRRNTIPEFIISSPAARALETAEFLAAQFSLKTAQIGIDEDLYFKTVNDYFDALYAAPEEYNKIMIVGHNPLITQFANFFLSQKIIDLPTSGLLALHSEARSWPEFVIAFKKALFYLIPKNLENEKKQ</sequence>
<protein>
    <recommendedName>
        <fullName evidence="2">Phosphohistidine phosphatase SixA</fullName>
    </recommendedName>
</protein>
<gene>
    <name evidence="1" type="ORF">SDC9_101863</name>
</gene>
<comment type="caution">
    <text evidence="1">The sequence shown here is derived from an EMBL/GenBank/DDBJ whole genome shotgun (WGS) entry which is preliminary data.</text>
</comment>
<proteinExistence type="predicted"/>
<dbReference type="InterPro" id="IPR013078">
    <property type="entry name" value="His_Pase_superF_clade-1"/>
</dbReference>
<dbReference type="SUPFAM" id="SSF53254">
    <property type="entry name" value="Phosphoglycerate mutase-like"/>
    <property type="match status" value="1"/>
</dbReference>
<accession>A0A645AQM5</accession>
<name>A0A645AQM5_9ZZZZ</name>
<dbReference type="PANTHER" id="PTHR47623:SF1">
    <property type="entry name" value="OS09G0287300 PROTEIN"/>
    <property type="match status" value="1"/>
</dbReference>
<dbReference type="AlphaFoldDB" id="A0A645AQM5"/>
<dbReference type="PANTHER" id="PTHR47623">
    <property type="entry name" value="OS09G0287300 PROTEIN"/>
    <property type="match status" value="1"/>
</dbReference>
<dbReference type="InterPro" id="IPR029033">
    <property type="entry name" value="His_PPase_superfam"/>
</dbReference>